<protein>
    <submittedName>
        <fullName evidence="1">Uncharacterized protein</fullName>
    </submittedName>
</protein>
<gene>
    <name evidence="1" type="ORF">D8780_15415</name>
</gene>
<name>A0A3L7J399_9HYPH</name>
<dbReference type="RefSeq" id="WP_121646763.1">
    <property type="nucleotide sequence ID" value="NZ_RCWN01000003.1"/>
</dbReference>
<sequence length="130" mass="13861">MIPALAASPSWTHQIERGLDVYSVKSGPITLHLICDPDMAYLTRSYSNLRIEAGGDDDRSGPVTIRFEDGTSATASMHRGAIAKDDAAEETWQAILDGLRGNSALTLDFGHGVVLPVETGKAPNFSCKSS</sequence>
<keyword evidence="2" id="KW-1185">Reference proteome</keyword>
<evidence type="ECO:0000313" key="1">
    <source>
        <dbReference type="EMBL" id="RLQ84974.1"/>
    </source>
</evidence>
<evidence type="ECO:0000313" key="2">
    <source>
        <dbReference type="Proteomes" id="UP000281094"/>
    </source>
</evidence>
<organism evidence="1 2">
    <name type="scientific">Notoacmeibacter ruber</name>
    <dbReference type="NCBI Taxonomy" id="2670375"/>
    <lineage>
        <taxon>Bacteria</taxon>
        <taxon>Pseudomonadati</taxon>
        <taxon>Pseudomonadota</taxon>
        <taxon>Alphaproteobacteria</taxon>
        <taxon>Hyphomicrobiales</taxon>
        <taxon>Notoacmeibacteraceae</taxon>
        <taxon>Notoacmeibacter</taxon>
    </lineage>
</organism>
<comment type="caution">
    <text evidence="1">The sequence shown here is derived from an EMBL/GenBank/DDBJ whole genome shotgun (WGS) entry which is preliminary data.</text>
</comment>
<dbReference type="Proteomes" id="UP000281094">
    <property type="component" value="Unassembled WGS sequence"/>
</dbReference>
<accession>A0A3L7J399</accession>
<dbReference type="EMBL" id="RCWN01000003">
    <property type="protein sequence ID" value="RLQ84974.1"/>
    <property type="molecule type" value="Genomic_DNA"/>
</dbReference>
<reference evidence="1 2" key="1">
    <citation type="submission" date="2018-10" db="EMBL/GenBank/DDBJ databases">
        <title>Notoacmeibacter sp. M2BS9Y-3-1, whole genome shotgun sequence.</title>
        <authorList>
            <person name="Tuo L."/>
        </authorList>
    </citation>
    <scope>NUCLEOTIDE SEQUENCE [LARGE SCALE GENOMIC DNA]</scope>
    <source>
        <strain evidence="1 2">M2BS9Y-3-1</strain>
    </source>
</reference>
<dbReference type="AlphaFoldDB" id="A0A3L7J399"/>
<proteinExistence type="predicted"/>